<organism evidence="2 3">
    <name type="scientific">Acinetobacter pecorum</name>
    <dbReference type="NCBI Taxonomy" id="2762215"/>
    <lineage>
        <taxon>Bacteria</taxon>
        <taxon>Pseudomonadati</taxon>
        <taxon>Pseudomonadota</taxon>
        <taxon>Gammaproteobacteria</taxon>
        <taxon>Moraxellales</taxon>
        <taxon>Moraxellaceae</taxon>
        <taxon>Acinetobacter</taxon>
    </lineage>
</organism>
<feature type="transmembrane region" description="Helical" evidence="1">
    <location>
        <begin position="21"/>
        <end position="42"/>
    </location>
</feature>
<keyword evidence="1" id="KW-0812">Transmembrane</keyword>
<evidence type="ECO:0000313" key="2">
    <source>
        <dbReference type="EMBL" id="MBD8008288.1"/>
    </source>
</evidence>
<keyword evidence="1" id="KW-1133">Transmembrane helix</keyword>
<reference evidence="2 3" key="1">
    <citation type="submission" date="2020-08" db="EMBL/GenBank/DDBJ databases">
        <title>A Genomic Blueprint of the Chicken Gut Microbiome.</title>
        <authorList>
            <person name="Gilroy R."/>
            <person name="Ravi A."/>
            <person name="Getino M."/>
            <person name="Pursley I."/>
            <person name="Horton D.L."/>
            <person name="Alikhan N.-F."/>
            <person name="Baker D."/>
            <person name="Gharbi K."/>
            <person name="Hall N."/>
            <person name="Watson M."/>
            <person name="Adriaenssens E.M."/>
            <person name="Foster-Nyarko E."/>
            <person name="Jarju S."/>
            <person name="Secka A."/>
            <person name="Antonio M."/>
            <person name="Oren A."/>
            <person name="Chaudhuri R."/>
            <person name="La Ragione R.M."/>
            <person name="Hildebrand F."/>
            <person name="Pallen M.J."/>
        </authorList>
    </citation>
    <scope>NUCLEOTIDE SEQUENCE [LARGE SCALE GENOMIC DNA]</scope>
    <source>
        <strain evidence="2 3">Sa1BUA6</strain>
    </source>
</reference>
<dbReference type="EMBL" id="JACSPT010000002">
    <property type="protein sequence ID" value="MBD8008288.1"/>
    <property type="molecule type" value="Genomic_DNA"/>
</dbReference>
<proteinExistence type="predicted"/>
<comment type="caution">
    <text evidence="2">The sequence shown here is derived from an EMBL/GenBank/DDBJ whole genome shotgun (WGS) entry which is preliminary data.</text>
</comment>
<gene>
    <name evidence="2" type="ORF">H9629_02860</name>
</gene>
<keyword evidence="1" id="KW-0472">Membrane</keyword>
<accession>A0ABR8VU41</accession>
<sequence length="233" mass="26633">MIEEMLAAQATIQAAEIQASATRCAAAIGGVAIAIGVIVSWYTTLHHQKVARLAETRKDVYLELVDAYSNLSKEFNLILVDVSGRWPALFESIVLFSKKIDKALFVCKSENKESLIVFSKLVMDKFESFTKDTDKIRDLEIDLTMINLEYNKIINQSDVDLKWLDKIEKCRSQLDQKREEVHEEKQRLQPITFNLIHTLNEKALTVTHLLRSELGAKNNPELDIATYAKYKEE</sequence>
<protein>
    <submittedName>
        <fullName evidence="2">Uncharacterized protein</fullName>
    </submittedName>
</protein>
<evidence type="ECO:0000313" key="3">
    <source>
        <dbReference type="Proteomes" id="UP000621930"/>
    </source>
</evidence>
<dbReference type="RefSeq" id="WP_191730503.1">
    <property type="nucleotide sequence ID" value="NZ_JACSPT010000002.1"/>
</dbReference>
<dbReference type="Proteomes" id="UP000621930">
    <property type="component" value="Unassembled WGS sequence"/>
</dbReference>
<keyword evidence="3" id="KW-1185">Reference proteome</keyword>
<name>A0ABR8VU41_9GAMM</name>
<evidence type="ECO:0000256" key="1">
    <source>
        <dbReference type="SAM" id="Phobius"/>
    </source>
</evidence>